<evidence type="ECO:0000313" key="1">
    <source>
        <dbReference type="EMBL" id="KAJ8892464.1"/>
    </source>
</evidence>
<name>A0ABQ9I856_9NEOP</name>
<keyword evidence="2" id="KW-1185">Reference proteome</keyword>
<gene>
    <name evidence="1" type="ORF">PR048_005044</name>
</gene>
<organism evidence="1 2">
    <name type="scientific">Dryococelus australis</name>
    <dbReference type="NCBI Taxonomy" id="614101"/>
    <lineage>
        <taxon>Eukaryota</taxon>
        <taxon>Metazoa</taxon>
        <taxon>Ecdysozoa</taxon>
        <taxon>Arthropoda</taxon>
        <taxon>Hexapoda</taxon>
        <taxon>Insecta</taxon>
        <taxon>Pterygota</taxon>
        <taxon>Neoptera</taxon>
        <taxon>Polyneoptera</taxon>
        <taxon>Phasmatodea</taxon>
        <taxon>Verophasmatodea</taxon>
        <taxon>Anareolatae</taxon>
        <taxon>Phasmatidae</taxon>
        <taxon>Eurycanthinae</taxon>
        <taxon>Dryococelus</taxon>
    </lineage>
</organism>
<proteinExistence type="predicted"/>
<comment type="caution">
    <text evidence="1">The sequence shown here is derived from an EMBL/GenBank/DDBJ whole genome shotgun (WGS) entry which is preliminary data.</text>
</comment>
<protein>
    <submittedName>
        <fullName evidence="1">Uncharacterized protein</fullName>
    </submittedName>
</protein>
<dbReference type="EMBL" id="JARBHB010000002">
    <property type="protein sequence ID" value="KAJ8892464.1"/>
    <property type="molecule type" value="Genomic_DNA"/>
</dbReference>
<evidence type="ECO:0000313" key="2">
    <source>
        <dbReference type="Proteomes" id="UP001159363"/>
    </source>
</evidence>
<sequence length="116" mass="12688">MQPRAEGLSLPRCQYCPEVAHHFHQERAGPQPLGDDQLTRFYDDTGADNNHLLAHISSSNGGLLCIPVDVNGQPRVALTDMAAMHNFIAAYLMTAHQLTAEPGLLYLATRGPQARI</sequence>
<dbReference type="Proteomes" id="UP001159363">
    <property type="component" value="Chromosome 2"/>
</dbReference>
<accession>A0ABQ9I856</accession>
<reference evidence="1 2" key="1">
    <citation type="submission" date="2023-02" db="EMBL/GenBank/DDBJ databases">
        <title>LHISI_Scaffold_Assembly.</title>
        <authorList>
            <person name="Stuart O.P."/>
            <person name="Cleave R."/>
            <person name="Magrath M.J.L."/>
            <person name="Mikheyev A.S."/>
        </authorList>
    </citation>
    <scope>NUCLEOTIDE SEQUENCE [LARGE SCALE GENOMIC DNA]</scope>
    <source>
        <strain evidence="1">Daus_M_001</strain>
        <tissue evidence="1">Leg muscle</tissue>
    </source>
</reference>